<organism evidence="2">
    <name type="scientific">marine sediment metagenome</name>
    <dbReference type="NCBI Taxonomy" id="412755"/>
    <lineage>
        <taxon>unclassified sequences</taxon>
        <taxon>metagenomes</taxon>
        <taxon>ecological metagenomes</taxon>
    </lineage>
</organism>
<name>X1CRC7_9ZZZZ</name>
<protein>
    <submittedName>
        <fullName evidence="2">Uncharacterized protein</fullName>
    </submittedName>
</protein>
<keyword evidence="1" id="KW-0472">Membrane</keyword>
<comment type="caution">
    <text evidence="2">The sequence shown here is derived from an EMBL/GenBank/DDBJ whole genome shotgun (WGS) entry which is preliminary data.</text>
</comment>
<evidence type="ECO:0000256" key="1">
    <source>
        <dbReference type="SAM" id="Phobius"/>
    </source>
</evidence>
<dbReference type="Gene3D" id="2.60.120.380">
    <property type="match status" value="1"/>
</dbReference>
<evidence type="ECO:0000313" key="2">
    <source>
        <dbReference type="EMBL" id="GAG86831.1"/>
    </source>
</evidence>
<gene>
    <name evidence="2" type="ORF">S01H4_22355</name>
</gene>
<accession>X1CRC7</accession>
<dbReference type="EMBL" id="BART01010235">
    <property type="protein sequence ID" value="GAG86831.1"/>
    <property type="molecule type" value="Genomic_DNA"/>
</dbReference>
<feature type="transmembrane region" description="Helical" evidence="1">
    <location>
        <begin position="148"/>
        <end position="171"/>
    </location>
</feature>
<reference evidence="2" key="1">
    <citation type="journal article" date="2014" name="Front. Microbiol.">
        <title>High frequency of phylogenetically diverse reductive dehalogenase-homologous genes in deep subseafloor sedimentary metagenomes.</title>
        <authorList>
            <person name="Kawai M."/>
            <person name="Futagami T."/>
            <person name="Toyoda A."/>
            <person name="Takaki Y."/>
            <person name="Nishi S."/>
            <person name="Hori S."/>
            <person name="Arai W."/>
            <person name="Tsubouchi T."/>
            <person name="Morono Y."/>
            <person name="Uchiyama I."/>
            <person name="Ito T."/>
            <person name="Fujiyama A."/>
            <person name="Inagaki F."/>
            <person name="Takami H."/>
        </authorList>
    </citation>
    <scope>NUCLEOTIDE SEQUENCE</scope>
    <source>
        <strain evidence="2">Expedition CK06-06</strain>
    </source>
</reference>
<keyword evidence="1" id="KW-1133">Transmembrane helix</keyword>
<keyword evidence="1" id="KW-0812">Transmembrane</keyword>
<dbReference type="AlphaFoldDB" id="X1CRC7"/>
<sequence length="181" mass="20468">MRVLKIGILNKKKRILFISVIFLASFCLLIPPALGYGYDFSNAEIKPNGTFYETLASYDYYAYYRVNCMPGDYLYVEITVSYPTYDADLILYDEYQGIVDSSSISGSYDYVSEDVYSTTHYYIRVERIIPSSGTSIAFTLYISGATGLVIPGFEIISLLIAVISVIGVIYLQVKRKKKTIF</sequence>
<proteinExistence type="predicted"/>